<comment type="function">
    <text evidence="9">Assemblin: Protease that plays an essential role in virion assembly within the nucleus. Catalyzes the cleavage of the assembly protein after formation of the spherical procapsid. By that cleavage, the capsid matures and gains its icosahedral shape. The cleavage sites seem to include -Ala-Ser-, -Ala-Ala-, as well as Ala-Thr bonds. Assemblin and cleavages products are evicted from the capsid before or during DNA packaging.</text>
</comment>
<evidence type="ECO:0000313" key="11">
    <source>
        <dbReference type="EMBL" id="AKP23839.1"/>
    </source>
</evidence>
<comment type="subcellular location">
    <molecule>Capsid scaffolding protein</molecule>
    <subcellularLocation>
        <location evidence="9">Host cytoplasm</location>
    </subcellularLocation>
</comment>
<comment type="function">
    <text evidence="9">Assembly protein: Plays a major role in capsid assembly. Acts as a scaffold protein by binding major capsid protein. Multimerizes in the nucleus such as major capsid protein forms the icosahedral T=16 capsid. Cleaved by assemblin after capsid completion. The cleavages products are evicted from the capsid before or during DNA packaging.</text>
</comment>
<feature type="chain" id="PRO_5023335969" description="Capsid scaffolding protein" evidence="9">
    <location>
        <begin position="1"/>
        <end position="532"/>
    </location>
</feature>
<evidence type="ECO:0000256" key="2">
    <source>
        <dbReference type="ARBA" id="ARBA00022562"/>
    </source>
</evidence>
<evidence type="ECO:0000256" key="10">
    <source>
        <dbReference type="SAM" id="MobiDB-lite"/>
    </source>
</evidence>
<gene>
    <name evidence="11" type="primary">UL26</name>
</gene>
<dbReference type="Gene3D" id="3.20.16.10">
    <property type="entry name" value="Herpesvirus/Caudovirus protease domain"/>
    <property type="match status" value="1"/>
</dbReference>
<dbReference type="GO" id="GO:0042802">
    <property type="term" value="F:identical protein binding"/>
    <property type="evidence" value="ECO:0007669"/>
    <property type="project" value="UniProtKB-UniRule"/>
</dbReference>
<evidence type="ECO:0000256" key="6">
    <source>
        <dbReference type="ARBA" id="ARBA00022825"/>
    </source>
</evidence>
<evidence type="ECO:0000256" key="8">
    <source>
        <dbReference type="ARBA" id="ARBA00023200"/>
    </source>
</evidence>
<keyword evidence="8 9" id="KW-1035">Host cytoplasm</keyword>
<evidence type="ECO:0000256" key="5">
    <source>
        <dbReference type="ARBA" id="ARBA00022801"/>
    </source>
</evidence>
<evidence type="ECO:0000256" key="4">
    <source>
        <dbReference type="ARBA" id="ARBA00022670"/>
    </source>
</evidence>
<keyword evidence="3 9" id="KW-1188">Viral release from host cell</keyword>
<feature type="active site" description="Charge relay system" evidence="9">
    <location>
        <position position="109"/>
    </location>
</feature>
<comment type="subcellular location">
    <molecule>Assemblin</molecule>
    <subcellularLocation>
        <location evidence="9">Host nucleus</location>
    </subcellularLocation>
</comment>
<evidence type="ECO:0000256" key="7">
    <source>
        <dbReference type="ARBA" id="ARBA00022950"/>
    </source>
</evidence>
<dbReference type="EMBL" id="KP257591">
    <property type="protein sequence ID" value="AKP23839.1"/>
    <property type="molecule type" value="Genomic_DNA"/>
</dbReference>
<comment type="caution">
    <text evidence="9">Lacks conserved residue(s) required for the propagation of feature annotation.</text>
</comment>
<keyword evidence="2 9" id="KW-1048">Host nucleus</keyword>
<evidence type="ECO:0000256" key="9">
    <source>
        <dbReference type="HAMAP-Rule" id="MF_04008"/>
    </source>
</evidence>
<keyword evidence="1 9" id="KW-0597">Phosphoprotein</keyword>
<feature type="site" description="Cleavage; by assemblin; Release site" evidence="9">
    <location>
        <begin position="225"/>
        <end position="226"/>
    </location>
</feature>
<feature type="active site" description="Charge relay system" evidence="9">
    <location>
        <position position="43"/>
    </location>
</feature>
<dbReference type="GO" id="GO:0004252">
    <property type="term" value="F:serine-type endopeptidase activity"/>
    <property type="evidence" value="ECO:0007669"/>
    <property type="project" value="UniProtKB-UniRule"/>
</dbReference>
<sequence>MGPVYVSGYLALYDRDGGELALTREVVAAALPPAGPLPINIDHRPRCDIGAVLAVVDDDRGPFFLGVVNCPQLGAVLARAVGPDFFGDMRLSDEERLLYLLSNYLPSASLSSRRLAPGEAPDEMIFAHVARSVIGQSVRTIVLYDTSPEAAVVPFRQLSAQARSELLARAAESPDRERVWHMSEEALTRALLSTAVNNMLLRDRWELVAARRREAGVRGHTYLQATMWAGLLPKSGASPAPGPSAAMAAPPSAAPGDYIFVPAAQYNQLVVNQRPAPSLESQLGAIVSAAMDRRHRRSPSPEPRPPARKRRYDDYAQDNAYYPGEAPPPASDLAAVVSSLQREISHLRAQQLRYPTPYYAPATPPQLLPPGLPPGAVVGHAHQHPHHAAGALYPPMYAHQPGLHAPPPSPVAHAVPALPGLPGLQGLAAPVAHVPAQVVPQQPVVVQAQPVAVPAAAAAAAAPAPAPAAAAAAAAPVQAAAPAAPASAPQPPVQASVSAPADVSAGTIDASSAAVACQRGADIFVSQMMSHR</sequence>
<comment type="subunit">
    <molecule>Capsid scaffolding protein</molecule>
    <text evidence="9">Homomultimer. Interacts with major capsid protein.</text>
</comment>
<evidence type="ECO:0000256" key="1">
    <source>
        <dbReference type="ARBA" id="ARBA00022553"/>
    </source>
</evidence>
<dbReference type="SUPFAM" id="SSF50789">
    <property type="entry name" value="Herpes virus serine proteinase, assemblin"/>
    <property type="match status" value="1"/>
</dbReference>
<evidence type="ECO:0000313" key="12">
    <source>
        <dbReference type="Proteomes" id="UP000102606"/>
    </source>
</evidence>
<feature type="chain" id="PRO_5023335968" description="Assemblin" evidence="9">
    <location>
        <begin position="1"/>
        <end position="225"/>
    </location>
</feature>
<accession>A0A0H4M8T2</accession>
<feature type="region of interest" description="Interaction with major capsid protein" evidence="9">
    <location>
        <begin position="512"/>
        <end position="532"/>
    </location>
</feature>
<name>A0A0H4M8T2_SUHV</name>
<keyword evidence="6 9" id="KW-0720">Serine protease</keyword>
<dbReference type="HAMAP" id="MF_04008">
    <property type="entry name" value="HSV_SCAF"/>
    <property type="match status" value="1"/>
</dbReference>
<keyword evidence="5 9" id="KW-0378">Hydrolase</keyword>
<dbReference type="Proteomes" id="UP000102606">
    <property type="component" value="Segment"/>
</dbReference>
<dbReference type="GO" id="GO:0030430">
    <property type="term" value="C:host cell cytoplasm"/>
    <property type="evidence" value="ECO:0007669"/>
    <property type="project" value="UniProtKB-SubCell"/>
</dbReference>
<comment type="similarity">
    <text evidence="9">Belongs to the herpesviridae capsid scaffolding protein family.</text>
</comment>
<feature type="chain" id="PRO_5023335970" description="Assembly protein" evidence="9">
    <location>
        <begin position="226"/>
        <end position="532"/>
    </location>
</feature>
<keyword evidence="4 9" id="KW-0645">Protease</keyword>
<organism evidence="11 12">
    <name type="scientific">Suid herpesvirus 1</name>
    <name type="common">SuHV-1</name>
    <name type="synonym">Pseudorabies virus</name>
    <dbReference type="NCBI Taxonomy" id="10345"/>
    <lineage>
        <taxon>Viruses</taxon>
        <taxon>Duplodnaviria</taxon>
        <taxon>Heunggongvirae</taxon>
        <taxon>Peploviricota</taxon>
        <taxon>Herviviricetes</taxon>
        <taxon>Herpesvirales</taxon>
        <taxon>Orthoherpesviridae</taxon>
        <taxon>Alphaherpesvirinae</taxon>
        <taxon>Varicellovirus</taxon>
        <taxon>Varicellovirus suidalpha1</taxon>
    </lineage>
</organism>
<dbReference type="GO" id="GO:0042025">
    <property type="term" value="C:host cell nucleus"/>
    <property type="evidence" value="ECO:0007669"/>
    <property type="project" value="UniProtKB-SubCell"/>
</dbReference>
<protein>
    <recommendedName>
        <fullName evidence="9">Capsid scaffolding protein</fullName>
    </recommendedName>
    <alternativeName>
        <fullName evidence="9">Protease precursor</fullName>
        <shortName evidence="9">pPR</shortName>
    </alternativeName>
    <component>
        <recommendedName>
            <fullName evidence="9">Assemblin</fullName>
            <ecNumber evidence="9">3.4.21.97</ecNumber>
        </recommendedName>
        <alternativeName>
            <fullName evidence="9">Protease</fullName>
            <shortName evidence="9">Pr</shortName>
        </alternativeName>
    </component>
    <component>
        <recommendedName>
            <fullName evidence="9">Assembly protein</fullName>
            <shortName evidence="9">AP</shortName>
        </recommendedName>
        <alternativeName>
            <fullName evidence="9">Capsid assembly protein</fullName>
        </alternativeName>
    </component>
</protein>
<proteinExistence type="inferred from homology"/>
<comment type="subunit">
    <molecule>Assembly protein</molecule>
    <text evidence="9">Homomultimer. Interacts with major capsid protein.</text>
</comment>
<evidence type="ECO:0000256" key="3">
    <source>
        <dbReference type="ARBA" id="ARBA00022612"/>
    </source>
</evidence>
<dbReference type="GO" id="GO:0039708">
    <property type="term" value="P:nuclear capsid assembly"/>
    <property type="evidence" value="ECO:0007669"/>
    <property type="project" value="UniProtKB-ARBA"/>
</dbReference>
<dbReference type="PRINTS" id="PR00236">
    <property type="entry name" value="HSVCAPSIDP40"/>
</dbReference>
<comment type="function">
    <text evidence="9">Capsid scaffolding protein: Acts as a scaffold protein by binding major capsid protein in the cytoplasm, inducing the nuclear localization of both proteins. Multimerizes in the nucleus such as major capsid protein forms the icosahedral T=16 capsid. Autocatalytic cleavage releases the assembly protein, and subsequently abolishes interaction with major capsid protein. Cleavages products are evicted from the capsid before or during DNA packaging.</text>
</comment>
<dbReference type="EC" id="3.4.21.97" evidence="9"/>
<reference evidence="11 12" key="1">
    <citation type="journal article" date="2015" name="Virology">
        <title>Genomic characterization of emergent pseudorabies virus in China reveals marked sequence divergence: Evidence for the existence of two major genotypes.</title>
        <authorList>
            <person name="Ye C."/>
            <person name="Zhang Q.Z."/>
            <person name="Tian Z.J."/>
            <person name="Zheng H."/>
            <person name="Zhao K."/>
            <person name="Liu F."/>
            <person name="Guo J.C."/>
            <person name="Tong W."/>
            <person name="Jiang C.G."/>
            <person name="Wang S.J."/>
            <person name="Shi M."/>
            <person name="Chang X.B."/>
            <person name="Jiang Y.F."/>
            <person name="Peng J.M."/>
            <person name="Zhou Y.J."/>
            <person name="Tang Y.D."/>
            <person name="Sun M.X."/>
            <person name="Cai X.H."/>
            <person name="An T.Q."/>
            <person name="Tong G.Z."/>
        </authorList>
    </citation>
    <scope>NUCLEOTIDE SEQUENCE [LARGE SCALE GENOMIC DNA]</scope>
    <source>
        <strain evidence="11">JS-2012</strain>
    </source>
</reference>
<comment type="catalytic activity">
    <reaction evidence="9">
        <text>Cleaves -Ala-|-Ser- and -Ala-|-Ala- bonds in the scaffold protein.</text>
        <dbReference type="EC" id="3.4.21.97"/>
    </reaction>
</comment>
<comment type="PTM">
    <text evidence="9">Capsid scaffolding protein: Capsid scaffolding protein is cleaved by assemblin after formation of the spherical procapsid. As a result, the capsid obtains its mature, icosahedral shape. Cleavages occur at two or more sites: release (R-site) and maturation (M-site).</text>
</comment>
<dbReference type="Pfam" id="PF00716">
    <property type="entry name" value="Peptidase_S21"/>
    <property type="match status" value="1"/>
</dbReference>
<comment type="subcellular location">
    <molecule>Assembly protein</molecule>
    <subcellularLocation>
        <location evidence="9">Host nucleus</location>
    </subcellularLocation>
</comment>
<feature type="active site" description="Charge relay system" evidence="9">
    <location>
        <position position="128"/>
    </location>
</feature>
<keyword evidence="7 9" id="KW-0118">Viral capsid assembly</keyword>
<dbReference type="GO" id="GO:0006508">
    <property type="term" value="P:proteolysis"/>
    <property type="evidence" value="ECO:0007669"/>
    <property type="project" value="UniProtKB-KW"/>
</dbReference>
<feature type="region of interest" description="Disordered" evidence="10">
    <location>
        <begin position="289"/>
        <end position="311"/>
    </location>
</feature>
<comment type="domain">
    <text evidence="9">Region of interaction between pPR and pAP is called Amino conserved domain (ACD). The region of interaction with major capsid protein is called carboxyl conserved domain (CCD).</text>
</comment>
<dbReference type="InterPro" id="IPR001847">
    <property type="entry name" value="Peptidase_S21"/>
</dbReference>
<comment type="subunit">
    <molecule>Assemblin</molecule>
    <text evidence="9">Exists in a monomer-dimer equilibrium with the dimer being the active species.</text>
</comment>
<dbReference type="GO" id="GO:0019076">
    <property type="term" value="P:viral release from host cell"/>
    <property type="evidence" value="ECO:0007669"/>
    <property type="project" value="UniProtKB-UniRule"/>
</dbReference>
<dbReference type="InterPro" id="IPR035443">
    <property type="entry name" value="Herpes_virus_sf"/>
</dbReference>